<reference evidence="1 2" key="1">
    <citation type="submission" date="2018-01" db="EMBL/GenBank/DDBJ databases">
        <title>Cryobacterium sp. nov., from glaciers in China.</title>
        <authorList>
            <person name="Liu Q."/>
            <person name="Xin Y.-H."/>
        </authorList>
    </citation>
    <scope>NUCLEOTIDE SEQUENCE [LARGE SCALE GENOMIC DNA]</scope>
    <source>
        <strain evidence="1 2">TMN-42</strain>
    </source>
</reference>
<accession>A0A2S3ZFW0</accession>
<gene>
    <name evidence="1" type="ORF">C3B61_09480</name>
</gene>
<dbReference type="Proteomes" id="UP000237340">
    <property type="component" value="Unassembled WGS sequence"/>
</dbReference>
<dbReference type="AlphaFoldDB" id="A0A2S3ZFW0"/>
<protein>
    <submittedName>
        <fullName evidence="1">Uncharacterized protein</fullName>
    </submittedName>
</protein>
<dbReference type="RefSeq" id="WP_103460394.1">
    <property type="nucleotide sequence ID" value="NZ_PPXD01000011.1"/>
</dbReference>
<name>A0A2S3ZFW0_9MICO</name>
<comment type="caution">
    <text evidence="1">The sequence shown here is derived from an EMBL/GenBank/DDBJ whole genome shotgun (WGS) entry which is preliminary data.</text>
</comment>
<keyword evidence="2" id="KW-1185">Reference proteome</keyword>
<dbReference type="EMBL" id="PPXD01000011">
    <property type="protein sequence ID" value="POH65986.1"/>
    <property type="molecule type" value="Genomic_DNA"/>
</dbReference>
<organism evidence="1 2">
    <name type="scientific">Cryobacterium zongtaii</name>
    <dbReference type="NCBI Taxonomy" id="1259217"/>
    <lineage>
        <taxon>Bacteria</taxon>
        <taxon>Bacillati</taxon>
        <taxon>Actinomycetota</taxon>
        <taxon>Actinomycetes</taxon>
        <taxon>Micrococcales</taxon>
        <taxon>Microbacteriaceae</taxon>
        <taxon>Cryobacterium</taxon>
    </lineage>
</organism>
<proteinExistence type="predicted"/>
<evidence type="ECO:0000313" key="2">
    <source>
        <dbReference type="Proteomes" id="UP000237340"/>
    </source>
</evidence>
<evidence type="ECO:0000313" key="1">
    <source>
        <dbReference type="EMBL" id="POH65986.1"/>
    </source>
</evidence>
<sequence>MPADDTAQPASTIVDAYLDGIEETAAAGAAATHNLQNAQATAARDVQDAQDTAVGDLQDAQSTAVHDVQDTQAVAAHNAQDAQTAATAGVLGSVARAAASTSRAVASGGAAVAVTFADVEAMTTSIQSLNLLVAPMIGTVAALAVDPDLLESLVLSPLTGANAEAAALRAATRLTTQLVVTESLALVTASVVTTYQLADSALQVSAAALGGGVSVGGSVVGGAVTVAGTSIHGAGDVAGATASGAWDVAGAAGTGVRGFASAAASGAGSVAGVAVTGAENVAGAAASGAGGVAAAQADLAVTMVTGVGVAAGLAGALSASFKMGFLQETAETWAGALMAAADEFQEDPIGVLRTRGIPLAVGVGVSFFENFSLSDVSANSAANVGALIGATGPYFDDIVGMIIHDGQTLGMFNDGEATLGDSGLSDEAIDERAIFASRESRRLTGDDVEITTDGETGQVKPTDVASLLVSASQIDATGKADFAEIRIFHSQAEKLDAEGNAVLDAQNNPVIEHAYTVQIPSTQVWNPLAGAVPNDLTADLLAVHGDQTALMDAVFDAMEKEGIPTGLGAPPVMTTGFSLGGITAAAMAADPRGYNIQQVVTAGSPISEMAIPDGVDVTALAADEDLVAVATGGQNPERWTTVGGSGSHLTGESDSTPMHALNVHNANRYAVMASENPEINNDPNITGYFAGDVTVNDYHASRK</sequence>